<dbReference type="InterPro" id="IPR000322">
    <property type="entry name" value="Glyco_hydro_31_TIM"/>
</dbReference>
<evidence type="ECO:0000256" key="1">
    <source>
        <dbReference type="ARBA" id="ARBA00007806"/>
    </source>
</evidence>
<dbReference type="NCBIfam" id="NF007746">
    <property type="entry name" value="PRK10426.1"/>
    <property type="match status" value="1"/>
</dbReference>
<feature type="domain" description="Glycosyl hydrolase family 31 C-terminal" evidence="4">
    <location>
        <begin position="699"/>
        <end position="783"/>
    </location>
</feature>
<dbReference type="PANTHER" id="PTHR46959">
    <property type="entry name" value="SULFOQUINOVOSIDASE"/>
    <property type="match status" value="1"/>
</dbReference>
<dbReference type="Gene3D" id="2.60.40.1760">
    <property type="entry name" value="glycosyl hydrolase (family 31)"/>
    <property type="match status" value="1"/>
</dbReference>
<dbReference type="OrthoDB" id="10070917at2759"/>
<dbReference type="InterPro" id="IPR013780">
    <property type="entry name" value="Glyco_hydro_b"/>
</dbReference>
<dbReference type="SUPFAM" id="SSF51445">
    <property type="entry name" value="(Trans)glycosidases"/>
    <property type="match status" value="1"/>
</dbReference>
<keyword evidence="2 5" id="KW-0378">Hydrolase</keyword>
<dbReference type="InterPro" id="IPR048395">
    <property type="entry name" value="Glyco_hydro_31_C"/>
</dbReference>
<dbReference type="PANTHER" id="PTHR46959:SF2">
    <property type="entry name" value="SULFOQUINOVOSIDASE"/>
    <property type="match status" value="1"/>
</dbReference>
<dbReference type="Pfam" id="PF21365">
    <property type="entry name" value="Glyco_hydro_31_3rd"/>
    <property type="match status" value="1"/>
</dbReference>
<organism evidence="5 6">
    <name type="scientific">Nannochloropsis gaditana</name>
    <dbReference type="NCBI Taxonomy" id="72520"/>
    <lineage>
        <taxon>Eukaryota</taxon>
        <taxon>Sar</taxon>
        <taxon>Stramenopiles</taxon>
        <taxon>Ochrophyta</taxon>
        <taxon>Eustigmatophyceae</taxon>
        <taxon>Eustigmatales</taxon>
        <taxon>Monodopsidaceae</taxon>
        <taxon>Nannochloropsis</taxon>
    </lineage>
</organism>
<sequence length="836" mass="92533">MVVPSSTATAAVLVLAIAVALVIEPPVFLRRWWLEWGLSLEVSTECQTTEHYAVGTGFDVFWDKGALSVLSSSLPQSSSSASPNNTLWHSYAREKPFILAARAVLKHDPIQDGHYFLNQGIRGQTTRQTVESLLYEPNVSLTLLGTLDRPGGPSIPYRFTLSADKACTDGKLHFAILLGETDESQDDDSDDEIVYAGKDGPIPSNKAAYYNRVWLRYGSDKEEAFFGFGQHYSRWNLKGHLVPVIISEQGVGRGLQPATFALNTFLHGVGSAWHTTYVAKPMYLTSRGRALSLVGPKVSFFDLTLPDIVTAEYWSCRSMRGILYSAASPLETVALLSTETGRMQPLPAWTQRGVVVGLEGGSEEVERITARLEAHQVPLVAVWLQDWVGTRQDWDGTRLIWNWEVNRGYYPRWDSFRQRLEASGGVKVLTYINPFLVDVAAANKSFPHTRNLFAEAVEHGHLIKDAAGQPLLAKSGSIEFGTIDASSPETRAWFKTVIKTAMIEGAGAGGWMADFGEYVPFNARLHGGRGNAMHNAFPDYWASLQREAIAEAGGEAAEEVVAFVRSGYMKTPGFAQLYWVGDQLVTWDGHDGIKTVLPAMLSGGLVGHSLTHSDVGGYTMIDHPVLKFFRPRELLFRWVELGAFAGVLFRTHLGSFMHTPSAQVWDDAETMAHFARFGRIFAHLAPYRSVLMEEAASKGYPVVRPLFLHYPGDASAYRISQQFLLGPDLLVAPVLNPGQETLRLYLPGGDRWRHVWTGHIYEGGWLTVSAPMGEIPVFSRQGTPFAELFDSLKEGGCEIMWENTSIGEESRVICFPSRCDLCLSVVRHEIKPVKSV</sequence>
<dbReference type="Pfam" id="PF01055">
    <property type="entry name" value="Glyco_hydro_31_2nd"/>
    <property type="match status" value="1"/>
</dbReference>
<dbReference type="CDD" id="cd14752">
    <property type="entry name" value="GH31_N"/>
    <property type="match status" value="1"/>
</dbReference>
<keyword evidence="2" id="KW-0326">Glycosidase</keyword>
<dbReference type="InterPro" id="IPR017853">
    <property type="entry name" value="GH"/>
</dbReference>
<keyword evidence="6" id="KW-1185">Reference proteome</keyword>
<evidence type="ECO:0000313" key="6">
    <source>
        <dbReference type="Proteomes" id="UP000019335"/>
    </source>
</evidence>
<dbReference type="InterPro" id="IPR052990">
    <property type="entry name" value="Sulfoquinovosidase_GH31"/>
</dbReference>
<protein>
    <submittedName>
        <fullName evidence="5">Glycoside hydrolase family 31 protein</fullName>
    </submittedName>
</protein>
<dbReference type="GO" id="GO:0004553">
    <property type="term" value="F:hydrolase activity, hydrolyzing O-glycosyl compounds"/>
    <property type="evidence" value="ECO:0007669"/>
    <property type="project" value="InterPro"/>
</dbReference>
<dbReference type="GO" id="GO:0005975">
    <property type="term" value="P:carbohydrate metabolic process"/>
    <property type="evidence" value="ECO:0007669"/>
    <property type="project" value="InterPro"/>
</dbReference>
<comment type="similarity">
    <text evidence="1 2">Belongs to the glycosyl hydrolase 31 family.</text>
</comment>
<accession>W7TU61</accession>
<dbReference type="Gene3D" id="3.20.20.80">
    <property type="entry name" value="Glycosidases"/>
    <property type="match status" value="1"/>
</dbReference>
<dbReference type="SUPFAM" id="SSF51011">
    <property type="entry name" value="Glycosyl hydrolase domain"/>
    <property type="match status" value="1"/>
</dbReference>
<evidence type="ECO:0000256" key="2">
    <source>
        <dbReference type="RuleBase" id="RU361185"/>
    </source>
</evidence>
<dbReference type="EMBL" id="AZIL01000121">
    <property type="protein sequence ID" value="EWM29692.1"/>
    <property type="molecule type" value="Genomic_DNA"/>
</dbReference>
<evidence type="ECO:0000259" key="3">
    <source>
        <dbReference type="Pfam" id="PF01055"/>
    </source>
</evidence>
<dbReference type="Gene3D" id="2.60.40.1180">
    <property type="entry name" value="Golgi alpha-mannosidase II"/>
    <property type="match status" value="1"/>
</dbReference>
<evidence type="ECO:0000313" key="5">
    <source>
        <dbReference type="EMBL" id="EWM29692.1"/>
    </source>
</evidence>
<proteinExistence type="inferred from homology"/>
<evidence type="ECO:0000259" key="4">
    <source>
        <dbReference type="Pfam" id="PF21365"/>
    </source>
</evidence>
<feature type="domain" description="Glycoside hydrolase family 31 TIM barrel" evidence="3">
    <location>
        <begin position="362"/>
        <end position="676"/>
    </location>
</feature>
<name>W7TU61_9STRA</name>
<reference evidence="5 6" key="1">
    <citation type="journal article" date="2014" name="Mol. Plant">
        <title>Chromosome Scale Genome Assembly and Transcriptome Profiling of Nannochloropsis gaditana in Nitrogen Depletion.</title>
        <authorList>
            <person name="Corteggiani Carpinelli E."/>
            <person name="Telatin A."/>
            <person name="Vitulo N."/>
            <person name="Forcato C."/>
            <person name="D'Angelo M."/>
            <person name="Schiavon R."/>
            <person name="Vezzi A."/>
            <person name="Giacometti G.M."/>
            <person name="Morosinotto T."/>
            <person name="Valle G."/>
        </authorList>
    </citation>
    <scope>NUCLEOTIDE SEQUENCE [LARGE SCALE GENOMIC DNA]</scope>
    <source>
        <strain evidence="5 6">B-31</strain>
    </source>
</reference>
<dbReference type="AlphaFoldDB" id="W7TU61"/>
<dbReference type="Proteomes" id="UP000019335">
    <property type="component" value="Chromosome 2"/>
</dbReference>
<comment type="caution">
    <text evidence="5">The sequence shown here is derived from an EMBL/GenBank/DDBJ whole genome shotgun (WGS) entry which is preliminary data.</text>
</comment>
<gene>
    <name evidence="5" type="ORF">Naga_100114g11</name>
</gene>